<feature type="transmembrane region" description="Helical" evidence="6">
    <location>
        <begin position="296"/>
        <end position="317"/>
    </location>
</feature>
<proteinExistence type="predicted"/>
<dbReference type="InterPro" id="IPR011701">
    <property type="entry name" value="MFS"/>
</dbReference>
<keyword evidence="2" id="KW-1003">Cell membrane</keyword>
<keyword evidence="3 6" id="KW-0812">Transmembrane</keyword>
<feature type="transmembrane region" description="Helical" evidence="6">
    <location>
        <begin position="383"/>
        <end position="402"/>
    </location>
</feature>
<comment type="caution">
    <text evidence="8">The sequence shown here is derived from an EMBL/GenBank/DDBJ whole genome shotgun (WGS) entry which is preliminary data.</text>
</comment>
<feature type="transmembrane region" description="Helical" evidence="6">
    <location>
        <begin position="160"/>
        <end position="180"/>
    </location>
</feature>
<dbReference type="GO" id="GO:0005886">
    <property type="term" value="C:plasma membrane"/>
    <property type="evidence" value="ECO:0007669"/>
    <property type="project" value="UniProtKB-SubCell"/>
</dbReference>
<evidence type="ECO:0000256" key="3">
    <source>
        <dbReference type="ARBA" id="ARBA00022692"/>
    </source>
</evidence>
<evidence type="ECO:0000313" key="8">
    <source>
        <dbReference type="EMBL" id="PVU76555.1"/>
    </source>
</evidence>
<feature type="transmembrane region" description="Helical" evidence="6">
    <location>
        <begin position="231"/>
        <end position="258"/>
    </location>
</feature>
<dbReference type="PANTHER" id="PTHR43124:SF3">
    <property type="entry name" value="CHLORAMPHENICOL EFFLUX PUMP RV0191"/>
    <property type="match status" value="1"/>
</dbReference>
<evidence type="ECO:0000256" key="5">
    <source>
        <dbReference type="ARBA" id="ARBA00023136"/>
    </source>
</evidence>
<evidence type="ECO:0000259" key="7">
    <source>
        <dbReference type="PROSITE" id="PS50850"/>
    </source>
</evidence>
<dbReference type="Proteomes" id="UP000245638">
    <property type="component" value="Unassembled WGS sequence"/>
</dbReference>
<feature type="transmembrane region" description="Helical" evidence="6">
    <location>
        <begin position="102"/>
        <end position="121"/>
    </location>
</feature>
<dbReference type="InterPro" id="IPR036259">
    <property type="entry name" value="MFS_trans_sf"/>
</dbReference>
<dbReference type="PROSITE" id="PS50850">
    <property type="entry name" value="MFS"/>
    <property type="match status" value="1"/>
</dbReference>
<dbReference type="GO" id="GO:0022857">
    <property type="term" value="F:transmembrane transporter activity"/>
    <property type="evidence" value="ECO:0007669"/>
    <property type="project" value="InterPro"/>
</dbReference>
<dbReference type="EMBL" id="QEFD01000086">
    <property type="protein sequence ID" value="PVU76555.1"/>
    <property type="molecule type" value="Genomic_DNA"/>
</dbReference>
<keyword evidence="4 6" id="KW-1133">Transmembrane helix</keyword>
<evidence type="ECO:0000256" key="4">
    <source>
        <dbReference type="ARBA" id="ARBA00022989"/>
    </source>
</evidence>
<organism evidence="8 9">
    <name type="scientific">Acidianus hospitalis</name>
    <dbReference type="NCBI Taxonomy" id="563177"/>
    <lineage>
        <taxon>Archaea</taxon>
        <taxon>Thermoproteota</taxon>
        <taxon>Thermoprotei</taxon>
        <taxon>Sulfolobales</taxon>
        <taxon>Sulfolobaceae</taxon>
        <taxon>Acidianus</taxon>
    </lineage>
</organism>
<dbReference type="Gene3D" id="1.20.1250.20">
    <property type="entry name" value="MFS general substrate transporter like domains"/>
    <property type="match status" value="2"/>
</dbReference>
<evidence type="ECO:0000256" key="6">
    <source>
        <dbReference type="SAM" id="Phobius"/>
    </source>
</evidence>
<dbReference type="Pfam" id="PF07690">
    <property type="entry name" value="MFS_1"/>
    <property type="match status" value="2"/>
</dbReference>
<feature type="transmembrane region" description="Helical" evidence="6">
    <location>
        <begin position="45"/>
        <end position="64"/>
    </location>
</feature>
<feature type="transmembrane region" description="Helical" evidence="6">
    <location>
        <begin position="133"/>
        <end position="153"/>
    </location>
</feature>
<dbReference type="InterPro" id="IPR050189">
    <property type="entry name" value="MFS_Efflux_Transporters"/>
</dbReference>
<name>A0A2T9X925_9CREN</name>
<protein>
    <submittedName>
        <fullName evidence="8">MFS transporter</fullName>
    </submittedName>
</protein>
<sequence>MNELSKSVLFSSLPSFISSLEATMILMVIPLIAKDFSITYVKASTLLSIYIVTEVLLSIPFSLLAEKVGVKMVIILGTMIMALSSFLIIFSNSFLLILILRIFQGIGASMVLLTSLSYASLIGSDKERGKMIGLNHTIVSLGYVFGLPLGGIIAEINWKYLFAITSVLSFISLFLILSLNEVHAKSGLGINIIYTSLIFDGIILGLYYPLFLLLSLVGLVMTLWKIKLGKVFYLTSLSGFLHSITRNMIAAFFVFYLYSLHLPALIIGSLVLLYPLSFTFVSFYAGKLHDKYKLRVASFGFVSMALSSLSLFFNVILGEFLLGASSGIATTSNTAYTMSSVRNKDRIVASGIRSVQGVVSNTIGLIIASYFRTFLTPYAEITVLLNLASLLILGIVVFYANIE</sequence>
<accession>A0A2T9X925</accession>
<dbReference type="AlphaFoldDB" id="A0A2T9X925"/>
<feature type="transmembrane region" description="Helical" evidence="6">
    <location>
        <begin position="70"/>
        <end position="90"/>
    </location>
</feature>
<evidence type="ECO:0000313" key="9">
    <source>
        <dbReference type="Proteomes" id="UP000245638"/>
    </source>
</evidence>
<dbReference type="InterPro" id="IPR020846">
    <property type="entry name" value="MFS_dom"/>
</dbReference>
<feature type="transmembrane region" description="Helical" evidence="6">
    <location>
        <begin position="12"/>
        <end position="33"/>
    </location>
</feature>
<reference evidence="8 9" key="1">
    <citation type="journal article" date="2015" name="Appl. Environ. Microbiol.">
        <title>Nanoarchaeota, Their Sulfolobales Host, and Nanoarchaeota Virus Distribution across Yellowstone National Park Hot Springs.</title>
        <authorList>
            <person name="Munson-McGee J.H."/>
            <person name="Field E.K."/>
            <person name="Bateson M."/>
            <person name="Rooney C."/>
            <person name="Stepanauskas R."/>
            <person name="Young M.J."/>
        </authorList>
    </citation>
    <scope>NUCLEOTIDE SEQUENCE [LARGE SCALE GENOMIC DNA]</scope>
    <source>
        <strain evidence="8">SCGC AC-742_N10</strain>
    </source>
</reference>
<keyword evidence="5 6" id="KW-0472">Membrane</keyword>
<feature type="domain" description="Major facilitator superfamily (MFS) profile" evidence="7">
    <location>
        <begin position="7"/>
        <end position="403"/>
    </location>
</feature>
<comment type="subcellular location">
    <subcellularLocation>
        <location evidence="1">Cell membrane</location>
        <topology evidence="1">Multi-pass membrane protein</topology>
    </subcellularLocation>
</comment>
<evidence type="ECO:0000256" key="2">
    <source>
        <dbReference type="ARBA" id="ARBA00022475"/>
    </source>
</evidence>
<evidence type="ECO:0000256" key="1">
    <source>
        <dbReference type="ARBA" id="ARBA00004651"/>
    </source>
</evidence>
<dbReference type="PANTHER" id="PTHR43124">
    <property type="entry name" value="PURINE EFFLUX PUMP PBUE"/>
    <property type="match status" value="1"/>
</dbReference>
<feature type="transmembrane region" description="Helical" evidence="6">
    <location>
        <begin position="264"/>
        <end position="284"/>
    </location>
</feature>
<dbReference type="SUPFAM" id="SSF103473">
    <property type="entry name" value="MFS general substrate transporter"/>
    <property type="match status" value="1"/>
</dbReference>
<gene>
    <name evidence="8" type="ORF">DDW13_02760</name>
</gene>
<feature type="transmembrane region" description="Helical" evidence="6">
    <location>
        <begin position="192"/>
        <end position="219"/>
    </location>
</feature>
<dbReference type="PRINTS" id="PR01036">
    <property type="entry name" value="TCRTETB"/>
</dbReference>